<organism evidence="7 10">
    <name type="scientific">Aliirhizobium cellulosilyticum</name>
    <dbReference type="NCBI Taxonomy" id="393664"/>
    <lineage>
        <taxon>Bacteria</taxon>
        <taxon>Pseudomonadati</taxon>
        <taxon>Pseudomonadota</taxon>
        <taxon>Alphaproteobacteria</taxon>
        <taxon>Hyphomicrobiales</taxon>
        <taxon>Rhizobiaceae</taxon>
        <taxon>Aliirhizobium</taxon>
    </lineage>
</organism>
<dbReference type="InterPro" id="IPR036890">
    <property type="entry name" value="HATPase_C_sf"/>
</dbReference>
<dbReference type="EMBL" id="JACIGW010000003">
    <property type="protein sequence ID" value="MBB4349345.1"/>
    <property type="molecule type" value="Genomic_DNA"/>
</dbReference>
<keyword evidence="7" id="KW-0808">Transferase</keyword>
<dbReference type="RefSeq" id="WP_183824432.1">
    <property type="nucleotide sequence ID" value="NZ_JACIGW010000003.1"/>
</dbReference>
<dbReference type="InterPro" id="IPR003661">
    <property type="entry name" value="HisK_dim/P_dom"/>
</dbReference>
<protein>
    <recommendedName>
        <fullName evidence="2">histidine kinase</fullName>
        <ecNumber evidence="2">2.7.13.3</ecNumber>
    </recommendedName>
</protein>
<keyword evidence="9" id="KW-1185">Reference proteome</keyword>
<dbReference type="Gene3D" id="1.10.287.130">
    <property type="match status" value="1"/>
</dbReference>
<evidence type="ECO:0000313" key="9">
    <source>
        <dbReference type="Proteomes" id="UP000524535"/>
    </source>
</evidence>
<comment type="caution">
    <text evidence="7">The sequence shown here is derived from an EMBL/GenBank/DDBJ whole genome shotgun (WGS) entry which is preliminary data.</text>
</comment>
<dbReference type="PRINTS" id="PR00344">
    <property type="entry name" value="BCTRLSENSOR"/>
</dbReference>
<dbReference type="Proteomes" id="UP000524535">
    <property type="component" value="Unassembled WGS sequence"/>
</dbReference>
<dbReference type="EMBL" id="JACIHM010000003">
    <property type="protein sequence ID" value="MBB4447065.1"/>
    <property type="molecule type" value="Genomic_DNA"/>
</dbReference>
<gene>
    <name evidence="6" type="ORF">GGE31_002946</name>
    <name evidence="5" type="ORF">GGE33_003107</name>
    <name evidence="7" type="ORF">GGE35_002887</name>
</gene>
<dbReference type="Gene3D" id="3.40.50.300">
    <property type="entry name" value="P-loop containing nucleotide triphosphate hydrolases"/>
    <property type="match status" value="1"/>
</dbReference>
<comment type="catalytic activity">
    <reaction evidence="1">
        <text>ATP + protein L-histidine = ADP + protein N-phospho-L-histidine.</text>
        <dbReference type="EC" id="2.7.13.3"/>
    </reaction>
</comment>
<keyword evidence="7" id="KW-0418">Kinase</keyword>
<proteinExistence type="predicted"/>
<dbReference type="InterPro" id="IPR004358">
    <property type="entry name" value="Sig_transdc_His_kin-like_C"/>
</dbReference>
<evidence type="ECO:0000256" key="1">
    <source>
        <dbReference type="ARBA" id="ARBA00000085"/>
    </source>
</evidence>
<dbReference type="SUPFAM" id="SSF55781">
    <property type="entry name" value="GAF domain-like"/>
    <property type="match status" value="1"/>
</dbReference>
<evidence type="ECO:0000313" key="6">
    <source>
        <dbReference type="EMBL" id="MBB4412433.1"/>
    </source>
</evidence>
<dbReference type="Proteomes" id="UP000520770">
    <property type="component" value="Unassembled WGS sequence"/>
</dbReference>
<dbReference type="PROSITE" id="PS50109">
    <property type="entry name" value="HIS_KIN"/>
    <property type="match status" value="1"/>
</dbReference>
<name>A0A7W6Y4C9_9HYPH</name>
<evidence type="ECO:0000259" key="4">
    <source>
        <dbReference type="PROSITE" id="PS50109"/>
    </source>
</evidence>
<reference evidence="8 9" key="1">
    <citation type="submission" date="2020-08" db="EMBL/GenBank/DDBJ databases">
        <title>Genomic Encyclopedia of Type Strains, Phase IV (KMG-V): Genome sequencing to study the core and pangenomes of soil and plant-associated prokaryotes.</title>
        <authorList>
            <person name="Whitman W."/>
        </authorList>
    </citation>
    <scope>NUCLEOTIDE SEQUENCE [LARGE SCALE GENOMIC DNA]</scope>
    <source>
        <strain evidence="6 9">SEMIA 444</strain>
        <strain evidence="5 8">SEMIA 448</strain>
        <strain evidence="7 10">SEMIA 452</strain>
    </source>
</reference>
<dbReference type="Proteomes" id="UP000576087">
    <property type="component" value="Unassembled WGS sequence"/>
</dbReference>
<dbReference type="Gene3D" id="3.30.565.10">
    <property type="entry name" value="Histidine kinase-like ATPase, C-terminal domain"/>
    <property type="match status" value="1"/>
</dbReference>
<sequence length="1331" mass="144688">MTYVFGNRQIFGRETELGVLQHAYERVSQTGYGEIVLIGGPVGSGKTSVVNAFLAANPTLKFTVGKADQALRWVPYSAVLKAVSALLPPGDIEDITSVRDAGTPGAPNRVRDRLISAIQSTVSPNSPLLLFIDDLHWLDDSSMQLMRTISERGIRDVLLVGTYRTDEAIDFRETGLSSFLGDTAVKVTDILLNTLAYDAVEGLVSAQRYGETSKQLARLVQSVAGGNPFHIQLILNVLDRAETAPDIAHFVSDQKNWGLNSLLSRIVAELPSDTRRIVQLASCIGYTSERTLLTEAAKVLPDRFFSHLEPAVALGLVRTDGALCHFTHDAVREHIRASLSKEERTTQHALLARAMLKSEPVSTDQHLALAEQIVKAKQNPILIEEFEAPLEALIKAAKIAKAVGALDSALRYIEKGIELLSLSEQSGGFNWSLAELRCSTLVEALGSAIDDKELEQLSVQAVSALERARVVRLKAAVLILRGQFEDAIDLALGGLASLGIDLPRRPTRQDLDSAFNATTSALEGFSLRQICEHPRLKDETIVVAMDLLATLQSSFFSDDGLKFLHVAKIVELSARYGVCEATCYGLAWCGVCVASDYSDYAMALSMAEAAVALSEMPSFQAYRTAALVALDQVAVWRRPLSYALSRAREAFEHGKRSGDVSMACYATNHIVSNLLVMGAPLPVVMNEANRGLAMARKVGFEEVIRILQVQQEFANGLRNSDLERGRILQIATSDKASEMSPLVFWGHLYEGITAFYSGQIEAAFEFFIEARKWAWTTPAHIHLSCLHFYSGLCERILGIKNWTAQHREALADYAENNPATFTNKLALIDAEAARAAGDLFGALRFYEQSIQAARDGEFFHELALAHERAGRLSLETGLIFAGAEHIRQAQVHYRKWGAIQHVDRLEAEFAPIFTQRVDNEAQSANIPRLDKADELTNDLVIAAIKFSGAMRGQLIGINGNDLVIIANTSLRDGVTSIASEPSRYTNEMAPSSIIRYVVESAHSLRYGHATAEAGDAHATSLKECPVRSLLCVPLKEQDQVFSILYLENNAVSDAFSYETEQAIELFVLATAEAIRLKAQLDDYKVAAGEQKRRDAAVGGGRADLIKNSHITILGGMAASIVHEVNQPLSAIVTQANAGIRWLRQSPPQVDKAITNFTKIEESSIRASGIVSALRSLAKQAPATLEFFELTDVVSSVLDIVETDARAIGVDIECELAGGTLFADAIQVQQVVLNLMTNALDAMDGLENRRLRISSEVRDAYVVLAVSDTGTGIPATARESIFDPFFTTKGHGLGMGLAICKTIAEVHGGGLSIGASNSSGTTMTFRLPIAAN</sequence>
<dbReference type="PANTHER" id="PTHR43642">
    <property type="entry name" value="HYBRID SIGNAL TRANSDUCTION HISTIDINE KINASE G"/>
    <property type="match status" value="1"/>
</dbReference>
<evidence type="ECO:0000256" key="2">
    <source>
        <dbReference type="ARBA" id="ARBA00012438"/>
    </source>
</evidence>
<evidence type="ECO:0000313" key="8">
    <source>
        <dbReference type="Proteomes" id="UP000520770"/>
    </source>
</evidence>
<dbReference type="InterPro" id="IPR027417">
    <property type="entry name" value="P-loop_NTPase"/>
</dbReference>
<evidence type="ECO:0000313" key="5">
    <source>
        <dbReference type="EMBL" id="MBB4349345.1"/>
    </source>
</evidence>
<dbReference type="InterPro" id="IPR041664">
    <property type="entry name" value="AAA_16"/>
</dbReference>
<keyword evidence="3" id="KW-0597">Phosphoprotein</keyword>
<dbReference type="SUPFAM" id="SSF55874">
    <property type="entry name" value="ATPase domain of HSP90 chaperone/DNA topoisomerase II/histidine kinase"/>
    <property type="match status" value="1"/>
</dbReference>
<dbReference type="Pfam" id="PF02518">
    <property type="entry name" value="HATPase_c"/>
    <property type="match status" value="1"/>
</dbReference>
<dbReference type="PANTHER" id="PTHR43642:SF1">
    <property type="entry name" value="HYBRID SIGNAL TRANSDUCTION HISTIDINE KINASE G"/>
    <property type="match status" value="1"/>
</dbReference>
<dbReference type="GO" id="GO:0000155">
    <property type="term" value="F:phosphorelay sensor kinase activity"/>
    <property type="evidence" value="ECO:0007669"/>
    <property type="project" value="InterPro"/>
</dbReference>
<dbReference type="EC" id="2.7.13.3" evidence="2"/>
<dbReference type="InterPro" id="IPR005467">
    <property type="entry name" value="His_kinase_dom"/>
</dbReference>
<evidence type="ECO:0000313" key="10">
    <source>
        <dbReference type="Proteomes" id="UP000576087"/>
    </source>
</evidence>
<dbReference type="SMART" id="SM00387">
    <property type="entry name" value="HATPase_c"/>
    <property type="match status" value="1"/>
</dbReference>
<feature type="domain" description="Histidine kinase" evidence="4">
    <location>
        <begin position="1119"/>
        <end position="1330"/>
    </location>
</feature>
<dbReference type="InterPro" id="IPR003594">
    <property type="entry name" value="HATPase_dom"/>
</dbReference>
<evidence type="ECO:0000313" key="7">
    <source>
        <dbReference type="EMBL" id="MBB4447065.1"/>
    </source>
</evidence>
<dbReference type="InterPro" id="IPR053159">
    <property type="entry name" value="Hybrid_Histidine_Kinase"/>
</dbReference>
<dbReference type="InterPro" id="IPR029016">
    <property type="entry name" value="GAF-like_dom_sf"/>
</dbReference>
<dbReference type="SUPFAM" id="SSF52540">
    <property type="entry name" value="P-loop containing nucleoside triphosphate hydrolases"/>
    <property type="match status" value="1"/>
</dbReference>
<accession>A0A7W6Y4C9</accession>
<dbReference type="CDD" id="cd00082">
    <property type="entry name" value="HisKA"/>
    <property type="match status" value="1"/>
</dbReference>
<dbReference type="EMBL" id="JACIGY010000003">
    <property type="protein sequence ID" value="MBB4412433.1"/>
    <property type="molecule type" value="Genomic_DNA"/>
</dbReference>
<dbReference type="Gene3D" id="3.30.450.40">
    <property type="match status" value="1"/>
</dbReference>
<dbReference type="SMART" id="SM00388">
    <property type="entry name" value="HisKA"/>
    <property type="match status" value="1"/>
</dbReference>
<dbReference type="Pfam" id="PF13191">
    <property type="entry name" value="AAA_16"/>
    <property type="match status" value="1"/>
</dbReference>
<evidence type="ECO:0000256" key="3">
    <source>
        <dbReference type="ARBA" id="ARBA00022553"/>
    </source>
</evidence>